<evidence type="ECO:0000313" key="2">
    <source>
        <dbReference type="EMBL" id="CUH48990.1"/>
    </source>
</evidence>
<dbReference type="EMBL" id="CYPU01000049">
    <property type="protein sequence ID" value="CUH48990.1"/>
    <property type="molecule type" value="Genomic_DNA"/>
</dbReference>
<dbReference type="PANTHER" id="PTHR43081:SF19">
    <property type="entry name" value="PH-SENSITIVE ADENYLATE CYCLASE RV1264"/>
    <property type="match status" value="1"/>
</dbReference>
<dbReference type="InterPro" id="IPR001054">
    <property type="entry name" value="A/G_cyclase"/>
</dbReference>
<accession>A0A0P1EGN6</accession>
<keyword evidence="2" id="KW-0456">Lyase</keyword>
<dbReference type="SUPFAM" id="SSF55073">
    <property type="entry name" value="Nucleotide cyclase"/>
    <property type="match status" value="1"/>
</dbReference>
<reference evidence="2 3" key="1">
    <citation type="submission" date="2015-09" db="EMBL/GenBank/DDBJ databases">
        <authorList>
            <consortium name="Swine Surveillance"/>
        </authorList>
    </citation>
    <scope>NUCLEOTIDE SEQUENCE [LARGE SCALE GENOMIC DNA]</scope>
    <source>
        <strain evidence="2 3">CECT 4292</strain>
    </source>
</reference>
<dbReference type="EC" id="4.6.1.1" evidence="2"/>
<gene>
    <name evidence="2" type="ORF">RUA4292_03182</name>
</gene>
<feature type="domain" description="Guanylate cyclase" evidence="1">
    <location>
        <begin position="12"/>
        <end position="118"/>
    </location>
</feature>
<proteinExistence type="predicted"/>
<dbReference type="Pfam" id="PF00211">
    <property type="entry name" value="Guanylate_cyc"/>
    <property type="match status" value="1"/>
</dbReference>
<dbReference type="GeneID" id="55494345"/>
<dbReference type="GO" id="GO:0035556">
    <property type="term" value="P:intracellular signal transduction"/>
    <property type="evidence" value="ECO:0007669"/>
    <property type="project" value="InterPro"/>
</dbReference>
<evidence type="ECO:0000313" key="3">
    <source>
        <dbReference type="Proteomes" id="UP000050783"/>
    </source>
</evidence>
<dbReference type="Proteomes" id="UP000050783">
    <property type="component" value="Unassembled WGS sequence"/>
</dbReference>
<dbReference type="RefSeq" id="WP_058278464.1">
    <property type="nucleotide sequence ID" value="NZ_CYPU01000049.1"/>
</dbReference>
<dbReference type="Gene3D" id="1.25.40.10">
    <property type="entry name" value="Tetratricopeptide repeat domain"/>
    <property type="match status" value="1"/>
</dbReference>
<dbReference type="GO" id="GO:0006171">
    <property type="term" value="P:cAMP biosynthetic process"/>
    <property type="evidence" value="ECO:0007669"/>
    <property type="project" value="TreeGrafter"/>
</dbReference>
<dbReference type="InterPro" id="IPR011990">
    <property type="entry name" value="TPR-like_helical_dom_sf"/>
</dbReference>
<dbReference type="AlphaFoldDB" id="A0A0P1EGN6"/>
<protein>
    <submittedName>
        <fullName evidence="2">pH-sensitive adenylate cyclase</fullName>
        <ecNumber evidence="2">4.6.1.1</ecNumber>
    </submittedName>
</protein>
<dbReference type="InterPro" id="IPR029787">
    <property type="entry name" value="Nucleotide_cyclase"/>
</dbReference>
<dbReference type="SUPFAM" id="SSF48452">
    <property type="entry name" value="TPR-like"/>
    <property type="match status" value="1"/>
</dbReference>
<dbReference type="Gene3D" id="3.40.50.10070">
    <property type="entry name" value="TolB, N-terminal domain"/>
    <property type="match status" value="1"/>
</dbReference>
<organism evidence="2 3">
    <name type="scientific">Ruegeria atlantica</name>
    <dbReference type="NCBI Taxonomy" id="81569"/>
    <lineage>
        <taxon>Bacteria</taxon>
        <taxon>Pseudomonadati</taxon>
        <taxon>Pseudomonadota</taxon>
        <taxon>Alphaproteobacteria</taxon>
        <taxon>Rhodobacterales</taxon>
        <taxon>Roseobacteraceae</taxon>
        <taxon>Ruegeria</taxon>
    </lineage>
</organism>
<name>A0A0P1EGN6_9RHOB</name>
<dbReference type="InterPro" id="IPR050697">
    <property type="entry name" value="Adenylyl/Guanylyl_Cyclase_3/4"/>
</dbReference>
<evidence type="ECO:0000259" key="1">
    <source>
        <dbReference type="PROSITE" id="PS50125"/>
    </source>
</evidence>
<dbReference type="PROSITE" id="PS50125">
    <property type="entry name" value="GUANYLATE_CYCLASE_2"/>
    <property type="match status" value="1"/>
</dbReference>
<dbReference type="OrthoDB" id="54411at2"/>
<dbReference type="GO" id="GO:0004016">
    <property type="term" value="F:adenylate cyclase activity"/>
    <property type="evidence" value="ECO:0007669"/>
    <property type="project" value="UniProtKB-EC"/>
</dbReference>
<dbReference type="PANTHER" id="PTHR43081">
    <property type="entry name" value="ADENYLATE CYCLASE, TERMINAL-DIFFERENTIATION SPECIFIC-RELATED"/>
    <property type="match status" value="1"/>
</dbReference>
<sequence>MEYSKPKRRLAAILAADVIGYSKMMGEDEAGTLAHLKDCERKLIQPTVANYLGSIVKKMGDGYLVEFPSVVSAVQCAIEWQDQMEGPLVFRIGINLGDVIVEDNDLFGEGINVAARLESLAEPGGICLSEDAWRQSKGKVEAQFEDLGAKHLKNIAEPVRVYRLTSGVRAFPDELQMAARRNDSNSTWKPPTVLLSPFRHQGASIDAESLASGLTETLGSALAHFEEFELIDPSSAKQAIANSGALEVGRRLGAEFALEGMVQVAVQKARISVQLVKVSNGQRVWSDTLDRSLDDVFELQDDITALVASTMSDAVGEEQAKAIAEKPDSELSPHEQVVRGLQLLHRVNPKDNEVARGHFENVLQSDPKGLWPKLCLCWTYAIELAGGWPSTRADALEFTLNEMIDLMHRYPRSAHIHRLMSRLRYFESDYAKGVAHAERAYELNPYHSDMMIALGLARLWNGEPEQALVHLERAFATNQYAPDVFKNYLSLAYFLHDRSDDALKILASSEGGQTITRLYRILNLVGSDKVEEAKTEAQSLLGENPDFRIDRTQLINSFKRGEDRERIVRALRESGLPG</sequence>
<dbReference type="Gene3D" id="3.30.70.1230">
    <property type="entry name" value="Nucleotide cyclase"/>
    <property type="match status" value="1"/>
</dbReference>
<dbReference type="CDD" id="cd07302">
    <property type="entry name" value="CHD"/>
    <property type="match status" value="1"/>
</dbReference>